<comment type="subcellular location">
    <subcellularLocation>
        <location evidence="1">Membrane</location>
    </subcellularLocation>
</comment>
<dbReference type="GO" id="GO:0005789">
    <property type="term" value="C:endoplasmic reticulum membrane"/>
    <property type="evidence" value="ECO:0007669"/>
    <property type="project" value="TreeGrafter"/>
</dbReference>
<evidence type="ECO:0008006" key="9">
    <source>
        <dbReference type="Google" id="ProtNLM"/>
    </source>
</evidence>
<feature type="transmembrane region" description="Helical" evidence="6">
    <location>
        <begin position="45"/>
        <end position="69"/>
    </location>
</feature>
<evidence type="ECO:0000256" key="3">
    <source>
        <dbReference type="ARBA" id="ARBA00022679"/>
    </source>
</evidence>
<dbReference type="Proteomes" id="UP000015104">
    <property type="component" value="Unassembled WGS sequence"/>
</dbReference>
<gene>
    <name evidence="7" type="primary">107360753</name>
</gene>
<dbReference type="KEGG" id="tut:107360753"/>
<dbReference type="InterPro" id="IPR043130">
    <property type="entry name" value="CDP-OH_PTrfase_TM_dom"/>
</dbReference>
<feature type="transmembrane region" description="Helical" evidence="6">
    <location>
        <begin position="224"/>
        <end position="246"/>
    </location>
</feature>
<feature type="transmembrane region" description="Helical" evidence="6">
    <location>
        <begin position="152"/>
        <end position="172"/>
    </location>
</feature>
<feature type="transmembrane region" description="Helical" evidence="6">
    <location>
        <begin position="349"/>
        <end position="370"/>
    </location>
</feature>
<feature type="transmembrane region" description="Helical" evidence="6">
    <location>
        <begin position="266"/>
        <end position="282"/>
    </location>
</feature>
<dbReference type="OMA" id="RMYFILW"/>
<dbReference type="PIRSF" id="PIRSF015665">
    <property type="entry name" value="CHOPT"/>
    <property type="match status" value="1"/>
</dbReference>
<dbReference type="GO" id="GO:0004307">
    <property type="term" value="F:ethanolaminephosphotransferase activity"/>
    <property type="evidence" value="ECO:0007669"/>
    <property type="project" value="TreeGrafter"/>
</dbReference>
<dbReference type="Pfam" id="PF01066">
    <property type="entry name" value="CDP-OH_P_transf"/>
    <property type="match status" value="1"/>
</dbReference>
<keyword evidence="6" id="KW-1133">Transmembrane helix</keyword>
<feature type="transmembrane region" description="Helical" evidence="6">
    <location>
        <begin position="324"/>
        <end position="343"/>
    </location>
</feature>
<sequence>MSLFDYKYLSEEQMKGFDKYKYSSVDTSPLSNYIMHPFWNQVVKLVPCWIAPNILTFVGFLLTVSNAVLLSYYDYYFYASSSGSTEIPLWVWLVCAINHFLAHTLDGIDGKQARRTKSSGPTGELMDHGVDSWTALFVPFCIYSMFGRADYSYSPFRVLFIFWAVFITFYLSHWEKYNTGILYLPWSYDSSQLILFILYIVSFCYSNVIWKISIPYINLTCGQIFEIVTHVMAFGFSVPITIFNVYIGYKNKTLKQPNLWESFRPLISLAILFCFTTFWAAYSPTNVIETDPRMFYFMVGTLFSNICCRLIVSQMSSTRCEGFNWFLLPLTLIVTGVFKMELLQAYEIQILRIFALCITFAHIHYGVCVMRQMCKHFKINCFSLKPLKANKTYKNGDLD</sequence>
<keyword evidence="3 5" id="KW-0808">Transferase</keyword>
<evidence type="ECO:0000313" key="8">
    <source>
        <dbReference type="Proteomes" id="UP000015104"/>
    </source>
</evidence>
<keyword evidence="8" id="KW-1185">Reference proteome</keyword>
<dbReference type="PANTHER" id="PTHR10414">
    <property type="entry name" value="ETHANOLAMINEPHOSPHOTRANSFERASE"/>
    <property type="match status" value="1"/>
</dbReference>
<dbReference type="AlphaFoldDB" id="T1K5E9"/>
<keyword evidence="6" id="KW-0812">Transmembrane</keyword>
<dbReference type="GO" id="GO:0006646">
    <property type="term" value="P:phosphatidylethanolamine biosynthetic process"/>
    <property type="evidence" value="ECO:0007669"/>
    <property type="project" value="TreeGrafter"/>
</dbReference>
<protein>
    <recommendedName>
        <fullName evidence="9">Selenoprotein I</fullName>
    </recommendedName>
</protein>
<evidence type="ECO:0000256" key="1">
    <source>
        <dbReference type="ARBA" id="ARBA00004370"/>
    </source>
</evidence>
<name>T1K5E9_TETUR</name>
<evidence type="ECO:0000256" key="4">
    <source>
        <dbReference type="ARBA" id="ARBA00023136"/>
    </source>
</evidence>
<feature type="transmembrane region" description="Helical" evidence="6">
    <location>
        <begin position="294"/>
        <end position="312"/>
    </location>
</feature>
<evidence type="ECO:0000256" key="5">
    <source>
        <dbReference type="RuleBase" id="RU003750"/>
    </source>
</evidence>
<dbReference type="HOGENOM" id="CLU_035066_2_0_1"/>
<dbReference type="eggNOG" id="KOG2877">
    <property type="taxonomic scope" value="Eukaryota"/>
</dbReference>
<reference evidence="7" key="2">
    <citation type="submission" date="2015-06" db="UniProtKB">
        <authorList>
            <consortium name="EnsemblMetazoa"/>
        </authorList>
    </citation>
    <scope>IDENTIFICATION</scope>
</reference>
<organism evidence="7 8">
    <name type="scientific">Tetranychus urticae</name>
    <name type="common">Two-spotted spider mite</name>
    <dbReference type="NCBI Taxonomy" id="32264"/>
    <lineage>
        <taxon>Eukaryota</taxon>
        <taxon>Metazoa</taxon>
        <taxon>Ecdysozoa</taxon>
        <taxon>Arthropoda</taxon>
        <taxon>Chelicerata</taxon>
        <taxon>Arachnida</taxon>
        <taxon>Acari</taxon>
        <taxon>Acariformes</taxon>
        <taxon>Trombidiformes</taxon>
        <taxon>Prostigmata</taxon>
        <taxon>Eleutherengona</taxon>
        <taxon>Raphignathae</taxon>
        <taxon>Tetranychoidea</taxon>
        <taxon>Tetranychidae</taxon>
        <taxon>Tetranychus</taxon>
    </lineage>
</organism>
<keyword evidence="4 6" id="KW-0472">Membrane</keyword>
<dbReference type="InterPro" id="IPR048254">
    <property type="entry name" value="CDP_ALCOHOL_P_TRANSF_CS"/>
</dbReference>
<accession>T1K5E9</accession>
<feature type="transmembrane region" description="Helical" evidence="6">
    <location>
        <begin position="193"/>
        <end position="212"/>
    </location>
</feature>
<evidence type="ECO:0000313" key="7">
    <source>
        <dbReference type="EnsemblMetazoa" id="tetur05g06020.1"/>
    </source>
</evidence>
<evidence type="ECO:0000256" key="2">
    <source>
        <dbReference type="ARBA" id="ARBA00010441"/>
    </source>
</evidence>
<dbReference type="PROSITE" id="PS00379">
    <property type="entry name" value="CDP_ALCOHOL_P_TRANSF"/>
    <property type="match status" value="1"/>
</dbReference>
<comment type="similarity">
    <text evidence="2 5">Belongs to the CDP-alcohol phosphatidyltransferase class-I family.</text>
</comment>
<dbReference type="GO" id="GO:0005794">
    <property type="term" value="C:Golgi apparatus"/>
    <property type="evidence" value="ECO:0007669"/>
    <property type="project" value="TreeGrafter"/>
</dbReference>
<dbReference type="Gene3D" id="1.20.120.1760">
    <property type="match status" value="1"/>
</dbReference>
<dbReference type="InterPro" id="IPR014472">
    <property type="entry name" value="CHOPT"/>
</dbReference>
<reference evidence="8" key="1">
    <citation type="submission" date="2011-08" db="EMBL/GenBank/DDBJ databases">
        <authorList>
            <person name="Rombauts S."/>
        </authorList>
    </citation>
    <scope>NUCLEOTIDE SEQUENCE</scope>
    <source>
        <strain evidence="8">London</strain>
    </source>
</reference>
<dbReference type="EnsemblMetazoa" id="tetur05g06020.1">
    <property type="protein sequence ID" value="tetur05g06020.1"/>
    <property type="gene ID" value="tetur05g06020"/>
</dbReference>
<dbReference type="OrthoDB" id="196717at2759"/>
<dbReference type="EMBL" id="CAEY01001587">
    <property type="status" value="NOT_ANNOTATED_CDS"/>
    <property type="molecule type" value="Genomic_DNA"/>
</dbReference>
<dbReference type="InterPro" id="IPR000462">
    <property type="entry name" value="CDP-OH_P_trans"/>
</dbReference>
<dbReference type="FunFam" id="1.20.120.1760:FF:000016">
    <property type="entry name" value="ethanolaminephosphotransferase 1"/>
    <property type="match status" value="1"/>
</dbReference>
<dbReference type="PANTHER" id="PTHR10414:SF71">
    <property type="entry name" value="FI05338P"/>
    <property type="match status" value="1"/>
</dbReference>
<dbReference type="STRING" id="32264.T1K5E9"/>
<evidence type="ECO:0000256" key="6">
    <source>
        <dbReference type="SAM" id="Phobius"/>
    </source>
</evidence>
<proteinExistence type="inferred from homology"/>